<evidence type="ECO:0000313" key="2">
    <source>
        <dbReference type="EMBL" id="OQO07658.1"/>
    </source>
</evidence>
<feature type="compositionally biased region" description="Pro residues" evidence="1">
    <location>
        <begin position="404"/>
        <end position="414"/>
    </location>
</feature>
<sequence length="414" mass="44492">MYRTTDPRFRRRIQDLTQTLESANESAQSNLYIFSQSYVRPCFSSIGGCFYTCVDASCPSLNLQNRDRFRRQRGRGRSRGRAELNFDFYDDWDGEEEEGLLGWGGDDIGGVGAGYGTVVEAQPVGKQTGMTYPRDRRRKSVHEGTAVDTLPGGSFFSKLFGKSKAARYRPTAADLQEHPGARGKRDPEAEGLLEGDSSPSSRGAGVGHRRVRSATVASSTGSYSSRGDIFPSDDEDDAVPLDDEFAMVLERRNTGGVSGPETESSSGRTGSVRGKRKARGSSRRTMSERSEGGKSRRGRSRAGTTSTGTGSSLAQTPVVERTSEEMQFEAAGAAPIAVPEPSQAVIGEEPVETATQEPSGEPDAQLSIETREHEDEPPVPSPPGAQTNTTTDATPAIGSDEPTPHPPQDPPQPP</sequence>
<feature type="compositionally biased region" description="Basic and acidic residues" evidence="1">
    <location>
        <begin position="175"/>
        <end position="188"/>
    </location>
</feature>
<gene>
    <name evidence="2" type="ORF">B0A48_07355</name>
</gene>
<dbReference type="AlphaFoldDB" id="A0A1V8T8U9"/>
<organism evidence="2 3">
    <name type="scientific">Cryoendolithus antarcticus</name>
    <dbReference type="NCBI Taxonomy" id="1507870"/>
    <lineage>
        <taxon>Eukaryota</taxon>
        <taxon>Fungi</taxon>
        <taxon>Dikarya</taxon>
        <taxon>Ascomycota</taxon>
        <taxon>Pezizomycotina</taxon>
        <taxon>Dothideomycetes</taxon>
        <taxon>Dothideomycetidae</taxon>
        <taxon>Cladosporiales</taxon>
        <taxon>Cladosporiaceae</taxon>
        <taxon>Cryoendolithus</taxon>
    </lineage>
</organism>
<comment type="caution">
    <text evidence="2">The sequence shown here is derived from an EMBL/GenBank/DDBJ whole genome shotgun (WGS) entry which is preliminary data.</text>
</comment>
<feature type="region of interest" description="Disordered" evidence="1">
    <location>
        <begin position="127"/>
        <end position="147"/>
    </location>
</feature>
<dbReference type="InParanoid" id="A0A1V8T8U9"/>
<feature type="compositionally biased region" description="Low complexity" evidence="1">
    <location>
        <begin position="301"/>
        <end position="312"/>
    </location>
</feature>
<feature type="compositionally biased region" description="Basic and acidic residues" evidence="1">
    <location>
        <begin position="285"/>
        <end position="294"/>
    </location>
</feature>
<dbReference type="OrthoDB" id="5421971at2759"/>
<dbReference type="Proteomes" id="UP000192596">
    <property type="component" value="Unassembled WGS sequence"/>
</dbReference>
<feature type="compositionally biased region" description="Polar residues" evidence="1">
    <location>
        <begin position="215"/>
        <end position="225"/>
    </location>
</feature>
<protein>
    <submittedName>
        <fullName evidence="2">Uncharacterized protein</fullName>
    </submittedName>
</protein>
<reference evidence="3" key="1">
    <citation type="submission" date="2017-03" db="EMBL/GenBank/DDBJ databases">
        <title>Genomes of endolithic fungi from Antarctica.</title>
        <authorList>
            <person name="Coleine C."/>
            <person name="Masonjones S."/>
            <person name="Stajich J.E."/>
        </authorList>
    </citation>
    <scope>NUCLEOTIDE SEQUENCE [LARGE SCALE GENOMIC DNA]</scope>
    <source>
        <strain evidence="3">CCFEE 5527</strain>
    </source>
</reference>
<evidence type="ECO:0000313" key="3">
    <source>
        <dbReference type="Proteomes" id="UP000192596"/>
    </source>
</evidence>
<accession>A0A1V8T8U9</accession>
<feature type="compositionally biased region" description="Basic residues" evidence="1">
    <location>
        <begin position="273"/>
        <end position="282"/>
    </location>
</feature>
<feature type="region of interest" description="Disordered" evidence="1">
    <location>
        <begin position="251"/>
        <end position="414"/>
    </location>
</feature>
<dbReference type="EMBL" id="NAJO01000014">
    <property type="protein sequence ID" value="OQO07658.1"/>
    <property type="molecule type" value="Genomic_DNA"/>
</dbReference>
<proteinExistence type="predicted"/>
<feature type="compositionally biased region" description="Polar residues" evidence="1">
    <location>
        <begin position="384"/>
        <end position="393"/>
    </location>
</feature>
<keyword evidence="3" id="KW-1185">Reference proteome</keyword>
<name>A0A1V8T8U9_9PEZI</name>
<feature type="region of interest" description="Disordered" evidence="1">
    <location>
        <begin position="168"/>
        <end position="238"/>
    </location>
</feature>
<evidence type="ECO:0000256" key="1">
    <source>
        <dbReference type="SAM" id="MobiDB-lite"/>
    </source>
</evidence>